<evidence type="ECO:0000256" key="4">
    <source>
        <dbReference type="ARBA" id="ARBA00023004"/>
    </source>
</evidence>
<sequence length="103" mass="11379">MTTKVEIANFSILPERTGKVFAIEGKEIVLFQLTNGDVHAVENRSPHPKGGTLVDGLVSGEYVFCPVYDWKISLIDGKVQEPDTGQVKVYPVEVSDDKVYIIV</sequence>
<dbReference type="Pfam" id="PF13806">
    <property type="entry name" value="Rieske_2"/>
    <property type="match status" value="1"/>
</dbReference>
<organism evidence="8 9">
    <name type="scientific">Niallia oryzisoli</name>
    <dbReference type="NCBI Taxonomy" id="1737571"/>
    <lineage>
        <taxon>Bacteria</taxon>
        <taxon>Bacillati</taxon>
        <taxon>Bacillota</taxon>
        <taxon>Bacilli</taxon>
        <taxon>Bacillales</taxon>
        <taxon>Bacillaceae</taxon>
        <taxon>Niallia</taxon>
    </lineage>
</organism>
<dbReference type="Gene3D" id="2.102.10.10">
    <property type="entry name" value="Rieske [2Fe-2S] iron-sulphur domain"/>
    <property type="match status" value="1"/>
</dbReference>
<dbReference type="RefSeq" id="WP_338451190.1">
    <property type="nucleotide sequence ID" value="NZ_CP137640.1"/>
</dbReference>
<evidence type="ECO:0000256" key="3">
    <source>
        <dbReference type="ARBA" id="ARBA00023002"/>
    </source>
</evidence>
<dbReference type="PROSITE" id="PS51296">
    <property type="entry name" value="RIESKE"/>
    <property type="match status" value="1"/>
</dbReference>
<keyword evidence="3" id="KW-0560">Oxidoreductase</keyword>
<dbReference type="SUPFAM" id="SSF50022">
    <property type="entry name" value="ISP domain"/>
    <property type="match status" value="1"/>
</dbReference>
<dbReference type="InterPro" id="IPR036922">
    <property type="entry name" value="Rieske_2Fe-2S_sf"/>
</dbReference>
<dbReference type="Proteomes" id="UP001357223">
    <property type="component" value="Chromosome"/>
</dbReference>
<feature type="domain" description="Rieske" evidence="7">
    <location>
        <begin position="5"/>
        <end position="101"/>
    </location>
</feature>
<accession>A0ABZ2CG22</accession>
<dbReference type="InterPro" id="IPR017941">
    <property type="entry name" value="Rieske_2Fe-2S"/>
</dbReference>
<evidence type="ECO:0000259" key="7">
    <source>
        <dbReference type="PROSITE" id="PS51296"/>
    </source>
</evidence>
<evidence type="ECO:0000256" key="6">
    <source>
        <dbReference type="ARBA" id="ARBA00023063"/>
    </source>
</evidence>
<keyword evidence="9" id="KW-1185">Reference proteome</keyword>
<evidence type="ECO:0000313" key="9">
    <source>
        <dbReference type="Proteomes" id="UP001357223"/>
    </source>
</evidence>
<protein>
    <submittedName>
        <fullName evidence="8">Nitrite reductase small subunit NirD</fullName>
    </submittedName>
</protein>
<proteinExistence type="predicted"/>
<evidence type="ECO:0000256" key="2">
    <source>
        <dbReference type="ARBA" id="ARBA00022723"/>
    </source>
</evidence>
<keyword evidence="2" id="KW-0479">Metal-binding</keyword>
<dbReference type="EMBL" id="CP137640">
    <property type="protein sequence ID" value="WVX82287.1"/>
    <property type="molecule type" value="Genomic_DNA"/>
</dbReference>
<reference evidence="8 9" key="1">
    <citation type="submission" date="2023-10" db="EMBL/GenBank/DDBJ databases">
        <title>Niallia locisalis sp.nov. isolated from a salt pond sample.</title>
        <authorList>
            <person name="Li X.-J."/>
            <person name="Dong L."/>
        </authorList>
    </citation>
    <scope>NUCLEOTIDE SEQUENCE [LARGE SCALE GENOMIC DNA]</scope>
    <source>
        <strain evidence="8 9">DSM 29761</strain>
    </source>
</reference>
<dbReference type="NCBIfam" id="TIGR02378">
    <property type="entry name" value="nirD_assim_sml"/>
    <property type="match status" value="1"/>
</dbReference>
<dbReference type="InterPro" id="IPR012748">
    <property type="entry name" value="Rieske-like_NirD"/>
</dbReference>
<keyword evidence="5" id="KW-0411">Iron-sulfur</keyword>
<evidence type="ECO:0000256" key="1">
    <source>
        <dbReference type="ARBA" id="ARBA00022714"/>
    </source>
</evidence>
<evidence type="ECO:0000313" key="8">
    <source>
        <dbReference type="EMBL" id="WVX82287.1"/>
    </source>
</evidence>
<keyword evidence="6" id="KW-0534">Nitrate assimilation</keyword>
<evidence type="ECO:0000256" key="5">
    <source>
        <dbReference type="ARBA" id="ARBA00023014"/>
    </source>
</evidence>
<name>A0ABZ2CG22_9BACI</name>
<gene>
    <name evidence="8" type="primary">nirD</name>
    <name evidence="8" type="ORF">R4Z09_04605</name>
</gene>
<keyword evidence="1" id="KW-0001">2Fe-2S</keyword>
<keyword evidence="4" id="KW-0408">Iron</keyword>